<dbReference type="OrthoDB" id="8480178at2"/>
<protein>
    <submittedName>
        <fullName evidence="1">Uncharacterized protein</fullName>
    </submittedName>
</protein>
<evidence type="ECO:0000313" key="3">
    <source>
        <dbReference type="Proteomes" id="UP000755667"/>
    </source>
</evidence>
<dbReference type="GeneID" id="62639923"/>
<gene>
    <name evidence="1" type="ORF">JQX41_01710</name>
    <name evidence="2" type="ORF">JQX48_01710</name>
</gene>
<dbReference type="EMBL" id="JAFBXF010000001">
    <property type="protein sequence ID" value="MBM2415672.1"/>
    <property type="molecule type" value="Genomic_DNA"/>
</dbReference>
<comment type="caution">
    <text evidence="1">The sequence shown here is derived from an EMBL/GenBank/DDBJ whole genome shotgun (WGS) entry which is preliminary data.</text>
</comment>
<evidence type="ECO:0000313" key="4">
    <source>
        <dbReference type="Proteomes" id="UP000809440"/>
    </source>
</evidence>
<organism evidence="1 3">
    <name type="scientific">Marivita cryptomonadis</name>
    <dbReference type="NCBI Taxonomy" id="505252"/>
    <lineage>
        <taxon>Bacteria</taxon>
        <taxon>Pseudomonadati</taxon>
        <taxon>Pseudomonadota</taxon>
        <taxon>Alphaproteobacteria</taxon>
        <taxon>Rhodobacterales</taxon>
        <taxon>Roseobacteraceae</taxon>
        <taxon>Marivita</taxon>
    </lineage>
</organism>
<accession>A0A9Q2NUH8</accession>
<keyword evidence="4" id="KW-1185">Reference proteome</keyword>
<proteinExistence type="predicted"/>
<dbReference type="Proteomes" id="UP000809440">
    <property type="component" value="Unassembled WGS sequence"/>
</dbReference>
<reference evidence="1 4" key="1">
    <citation type="submission" date="2021-01" db="EMBL/GenBank/DDBJ databases">
        <title>Diatom-associated Roseobacters Show Island Model of Population Structure.</title>
        <authorList>
            <person name="Qu L."/>
            <person name="Feng X."/>
            <person name="Chen Y."/>
            <person name="Li L."/>
            <person name="Wang X."/>
            <person name="Hu Z."/>
            <person name="Wang H."/>
            <person name="Luo H."/>
        </authorList>
    </citation>
    <scope>NUCLEOTIDE SEQUENCE</scope>
    <source>
        <strain evidence="2 4">CC28-63</strain>
        <strain evidence="1">CC28-69</strain>
    </source>
</reference>
<dbReference type="Proteomes" id="UP000755667">
    <property type="component" value="Unassembled WGS sequence"/>
</dbReference>
<name>A0A9Q2NUH8_9RHOB</name>
<dbReference type="AlphaFoldDB" id="A0A9Q2NUH8"/>
<dbReference type="RefSeq" id="WP_085628209.1">
    <property type="nucleotide sequence ID" value="NZ_JAFBWU010000001.1"/>
</dbReference>
<evidence type="ECO:0000313" key="1">
    <source>
        <dbReference type="EMBL" id="MBM2411005.1"/>
    </source>
</evidence>
<evidence type="ECO:0000313" key="2">
    <source>
        <dbReference type="EMBL" id="MBM2415672.1"/>
    </source>
</evidence>
<sequence length="63" mass="7489">MSEKPTSLEITDAVDFYRQWPNLRFNAEQLLETRVVKDEDAEVLRWMIKVVDMVGPHDVIREK</sequence>
<dbReference type="EMBL" id="JAFBXE010000001">
    <property type="protein sequence ID" value="MBM2411005.1"/>
    <property type="molecule type" value="Genomic_DNA"/>
</dbReference>